<evidence type="ECO:0000313" key="16">
    <source>
        <dbReference type="EMBL" id="MBB4857958.1"/>
    </source>
</evidence>
<name>A0A7W7K9E8_9SPHN</name>
<reference evidence="16 17" key="1">
    <citation type="submission" date="2020-08" db="EMBL/GenBank/DDBJ databases">
        <title>Functional genomics of gut bacteria from endangered species of beetles.</title>
        <authorList>
            <person name="Carlos-Shanley C."/>
        </authorList>
    </citation>
    <scope>NUCLEOTIDE SEQUENCE [LARGE SCALE GENOMIC DNA]</scope>
    <source>
        <strain evidence="16 17">S00245</strain>
    </source>
</reference>
<dbReference type="InterPro" id="IPR039426">
    <property type="entry name" value="TonB-dep_rcpt-like"/>
</dbReference>
<keyword evidence="8 12" id="KW-0798">TonB box</keyword>
<proteinExistence type="inferred from homology"/>
<evidence type="ECO:0000259" key="14">
    <source>
        <dbReference type="Pfam" id="PF00593"/>
    </source>
</evidence>
<keyword evidence="3 11" id="KW-1134">Transmembrane beta strand</keyword>
<organism evidence="16 17">
    <name type="scientific">Novosphingobium chloroacetimidivorans</name>
    <dbReference type="NCBI Taxonomy" id="1428314"/>
    <lineage>
        <taxon>Bacteria</taxon>
        <taxon>Pseudomonadati</taxon>
        <taxon>Pseudomonadota</taxon>
        <taxon>Alphaproteobacteria</taxon>
        <taxon>Sphingomonadales</taxon>
        <taxon>Sphingomonadaceae</taxon>
        <taxon>Novosphingobium</taxon>
    </lineage>
</organism>
<dbReference type="Pfam" id="PF07715">
    <property type="entry name" value="Plug"/>
    <property type="match status" value="1"/>
</dbReference>
<evidence type="ECO:0000256" key="6">
    <source>
        <dbReference type="ARBA" id="ARBA00023004"/>
    </source>
</evidence>
<keyword evidence="7" id="KW-0406">Ion transport</keyword>
<sequence length="723" mass="77980">MSAITPARAQTDAGPAPEANGANQTNGDIVVTALRRTQRVQDVPAAISVLDAAAIQAKGAQDFRDYLTSLPGVNFSEAGNLGGMRVTIRGVSDGSSASDPLAGIYLDEAPITESFFGTLDPDVYDIDRVEVLRGPQGTLYGASSMGGTVRVITKKPKLDEIEGAVEGTIGDVAHGGWNRRIDGVVNVPILEDKLALRVSAGYRKDDGWIDDVQLGRKNVNDIEKKNLRGQLRYQPGPDTSITLGVLWQKEDLGAQPQDDVALPDYQTRRYYQAYTKSDAKLFSLTLQQDFDTVSLISATNYLDKSLQLGSDNTAQFRALLPRLIGVGPTGNDGLGSISDNEFKLFTQEVRVASVGSNRVDYVLGGFYSDATTDLLQTYDFTKAPQVQARTNGLAFYTYDQEYRTRQIAGFGQLTFNATEKFALTAGLRVFNVEQTTTTFASGILNGGATSSIQKSKTTQAQQKYLAEYKVTKDNLVYAQAAQGYRNGAPTGNGLRSACAAELASLGYSTFPTSYGPDKLWNYEIGSKNTLFDRKMTLNAAAYYTDWSDIQTSITLSCNSGFVSNAGKARIKGLEVESSVEPLDGLTLTGSVSYTDAKLKEPAPGARGVSAGDPLPQVAKWSWNASAQYRRPVAEGVNAFVRGEVNHVGSRWNLYRSAGASAVLMDPYTLVSARLGVGSENWSAAVFATNLFDERYVLNRVAGAVPFELVGRPRTIGVNARIGF</sequence>
<keyword evidence="17" id="KW-1185">Reference proteome</keyword>
<dbReference type="PANTHER" id="PTHR32552">
    <property type="entry name" value="FERRICHROME IRON RECEPTOR-RELATED"/>
    <property type="match status" value="1"/>
</dbReference>
<evidence type="ECO:0000256" key="11">
    <source>
        <dbReference type="PROSITE-ProRule" id="PRU01360"/>
    </source>
</evidence>
<dbReference type="RefSeq" id="WP_184243227.1">
    <property type="nucleotide sequence ID" value="NZ_JACHLR010000004.1"/>
</dbReference>
<evidence type="ECO:0000256" key="4">
    <source>
        <dbReference type="ARBA" id="ARBA00022496"/>
    </source>
</evidence>
<evidence type="ECO:0000256" key="12">
    <source>
        <dbReference type="RuleBase" id="RU003357"/>
    </source>
</evidence>
<dbReference type="PANTHER" id="PTHR32552:SF81">
    <property type="entry name" value="TONB-DEPENDENT OUTER MEMBRANE RECEPTOR"/>
    <property type="match status" value="1"/>
</dbReference>
<comment type="similarity">
    <text evidence="11 12">Belongs to the TonB-dependent receptor family.</text>
</comment>
<keyword evidence="10 11" id="KW-0998">Cell outer membrane</keyword>
<keyword evidence="4" id="KW-0410">Iron transport</keyword>
<evidence type="ECO:0000256" key="13">
    <source>
        <dbReference type="SAM" id="MobiDB-lite"/>
    </source>
</evidence>
<comment type="subcellular location">
    <subcellularLocation>
        <location evidence="1 11">Cell outer membrane</location>
        <topology evidence="1 11">Multi-pass membrane protein</topology>
    </subcellularLocation>
</comment>
<dbReference type="Pfam" id="PF00593">
    <property type="entry name" value="TonB_dep_Rec_b-barrel"/>
    <property type="match status" value="1"/>
</dbReference>
<evidence type="ECO:0000256" key="5">
    <source>
        <dbReference type="ARBA" id="ARBA00022692"/>
    </source>
</evidence>
<dbReference type="InterPro" id="IPR000531">
    <property type="entry name" value="Beta-barrel_TonB"/>
</dbReference>
<dbReference type="SUPFAM" id="SSF56935">
    <property type="entry name" value="Porins"/>
    <property type="match status" value="1"/>
</dbReference>
<evidence type="ECO:0000313" key="17">
    <source>
        <dbReference type="Proteomes" id="UP000555448"/>
    </source>
</evidence>
<evidence type="ECO:0000256" key="7">
    <source>
        <dbReference type="ARBA" id="ARBA00023065"/>
    </source>
</evidence>
<keyword evidence="2 11" id="KW-0813">Transport</keyword>
<feature type="domain" description="TonB-dependent receptor plug" evidence="15">
    <location>
        <begin position="40"/>
        <end position="148"/>
    </location>
</feature>
<keyword evidence="9 11" id="KW-0472">Membrane</keyword>
<dbReference type="InterPro" id="IPR036942">
    <property type="entry name" value="Beta-barrel_TonB_sf"/>
</dbReference>
<gene>
    <name evidence="16" type="ORF">HNO88_001272</name>
</gene>
<keyword evidence="16" id="KW-0675">Receptor</keyword>
<dbReference type="InterPro" id="IPR012910">
    <property type="entry name" value="Plug_dom"/>
</dbReference>
<evidence type="ECO:0000256" key="2">
    <source>
        <dbReference type="ARBA" id="ARBA00022448"/>
    </source>
</evidence>
<dbReference type="GO" id="GO:0009279">
    <property type="term" value="C:cell outer membrane"/>
    <property type="evidence" value="ECO:0007669"/>
    <property type="project" value="UniProtKB-SubCell"/>
</dbReference>
<dbReference type="Proteomes" id="UP000555448">
    <property type="component" value="Unassembled WGS sequence"/>
</dbReference>
<keyword evidence="6" id="KW-0408">Iron</keyword>
<evidence type="ECO:0000259" key="15">
    <source>
        <dbReference type="Pfam" id="PF07715"/>
    </source>
</evidence>
<evidence type="ECO:0000256" key="8">
    <source>
        <dbReference type="ARBA" id="ARBA00023077"/>
    </source>
</evidence>
<dbReference type="Gene3D" id="2.40.170.20">
    <property type="entry name" value="TonB-dependent receptor, beta-barrel domain"/>
    <property type="match status" value="1"/>
</dbReference>
<comment type="caution">
    <text evidence="16">The sequence shown here is derived from an EMBL/GenBank/DDBJ whole genome shotgun (WGS) entry which is preliminary data.</text>
</comment>
<dbReference type="CDD" id="cd01347">
    <property type="entry name" value="ligand_gated_channel"/>
    <property type="match status" value="1"/>
</dbReference>
<protein>
    <submittedName>
        <fullName evidence="16">Outer membrane receptor protein involved in Fe transport</fullName>
    </submittedName>
</protein>
<feature type="region of interest" description="Disordered" evidence="13">
    <location>
        <begin position="1"/>
        <end position="24"/>
    </location>
</feature>
<keyword evidence="5 11" id="KW-0812">Transmembrane</keyword>
<dbReference type="GO" id="GO:0006826">
    <property type="term" value="P:iron ion transport"/>
    <property type="evidence" value="ECO:0007669"/>
    <property type="project" value="UniProtKB-KW"/>
</dbReference>
<evidence type="ECO:0000256" key="10">
    <source>
        <dbReference type="ARBA" id="ARBA00023237"/>
    </source>
</evidence>
<dbReference type="EMBL" id="JACHLR010000004">
    <property type="protein sequence ID" value="MBB4857958.1"/>
    <property type="molecule type" value="Genomic_DNA"/>
</dbReference>
<dbReference type="PROSITE" id="PS52016">
    <property type="entry name" value="TONB_DEPENDENT_REC_3"/>
    <property type="match status" value="1"/>
</dbReference>
<dbReference type="AlphaFoldDB" id="A0A7W7K9E8"/>
<evidence type="ECO:0000256" key="9">
    <source>
        <dbReference type="ARBA" id="ARBA00023136"/>
    </source>
</evidence>
<evidence type="ECO:0000256" key="3">
    <source>
        <dbReference type="ARBA" id="ARBA00022452"/>
    </source>
</evidence>
<accession>A0A7W7K9E8</accession>
<feature type="domain" description="TonB-dependent receptor-like beta-barrel" evidence="14">
    <location>
        <begin position="239"/>
        <end position="690"/>
    </location>
</feature>
<evidence type="ECO:0000256" key="1">
    <source>
        <dbReference type="ARBA" id="ARBA00004571"/>
    </source>
</evidence>